<dbReference type="Pfam" id="PF00565">
    <property type="entry name" value="SNase"/>
    <property type="match status" value="1"/>
</dbReference>
<feature type="domain" description="TNase-like" evidence="2">
    <location>
        <begin position="69"/>
        <end position="183"/>
    </location>
</feature>
<feature type="region of interest" description="Disordered" evidence="1">
    <location>
        <begin position="27"/>
        <end position="82"/>
    </location>
</feature>
<dbReference type="SMART" id="SM00318">
    <property type="entry name" value="SNc"/>
    <property type="match status" value="1"/>
</dbReference>
<feature type="compositionally biased region" description="Low complexity" evidence="1">
    <location>
        <begin position="28"/>
        <end position="67"/>
    </location>
</feature>
<evidence type="ECO:0000313" key="3">
    <source>
        <dbReference type="EMBL" id="GAA4797614.1"/>
    </source>
</evidence>
<dbReference type="Proteomes" id="UP001500928">
    <property type="component" value="Unassembled WGS sequence"/>
</dbReference>
<keyword evidence="4" id="KW-1185">Reference proteome</keyword>
<proteinExistence type="predicted"/>
<dbReference type="Gene3D" id="2.40.50.90">
    <property type="match status" value="1"/>
</dbReference>
<dbReference type="PROSITE" id="PS50830">
    <property type="entry name" value="TNASE_3"/>
    <property type="match status" value="1"/>
</dbReference>
<evidence type="ECO:0000256" key="1">
    <source>
        <dbReference type="SAM" id="MobiDB-lite"/>
    </source>
</evidence>
<dbReference type="SUPFAM" id="SSF50199">
    <property type="entry name" value="Staphylococcal nuclease"/>
    <property type="match status" value="1"/>
</dbReference>
<dbReference type="InterPro" id="IPR016071">
    <property type="entry name" value="Staphylococal_nuclease_OB-fold"/>
</dbReference>
<protein>
    <recommendedName>
        <fullName evidence="2">TNase-like domain-containing protein</fullName>
    </recommendedName>
</protein>
<name>A0ABP9BM78_9PSEU</name>
<accession>A0ABP9BM78</accession>
<dbReference type="EMBL" id="BAABHO010000031">
    <property type="protein sequence ID" value="GAA4797614.1"/>
    <property type="molecule type" value="Genomic_DNA"/>
</dbReference>
<evidence type="ECO:0000313" key="4">
    <source>
        <dbReference type="Proteomes" id="UP001500928"/>
    </source>
</evidence>
<sequence>MRTAYKVWLGIAAVVFLLVAARDLGSGARPASSSTPIASPATTSTTTSSTSRAPVSSAAPTTSSASAEEGEPATVTDVVDGDTLEIEGGRRVRLLGIDACEMGTRGGREAKDLLETYVSSSRVRLIADGPRDTDRYGRLLRRVETTGSTDVGALLVSSPSVGIYEGGRNDASPAYLAELRAADHGDRDCAGTPDTAPTGSGGDVDVDVHVGDGDSGLPDGALTGGYCARKWWC</sequence>
<comment type="caution">
    <text evidence="3">The sequence shown here is derived from an EMBL/GenBank/DDBJ whole genome shotgun (WGS) entry which is preliminary data.</text>
</comment>
<dbReference type="InterPro" id="IPR035437">
    <property type="entry name" value="SNase_OB-fold_sf"/>
</dbReference>
<evidence type="ECO:0000259" key="2">
    <source>
        <dbReference type="PROSITE" id="PS50830"/>
    </source>
</evidence>
<gene>
    <name evidence="3" type="ORF">GCM10023200_37310</name>
</gene>
<dbReference type="RefSeq" id="WP_345418388.1">
    <property type="nucleotide sequence ID" value="NZ_BAABHO010000031.1"/>
</dbReference>
<reference evidence="4" key="1">
    <citation type="journal article" date="2019" name="Int. J. Syst. Evol. Microbiol.">
        <title>The Global Catalogue of Microorganisms (GCM) 10K type strain sequencing project: providing services to taxonomists for standard genome sequencing and annotation.</title>
        <authorList>
            <consortium name="The Broad Institute Genomics Platform"/>
            <consortium name="The Broad Institute Genome Sequencing Center for Infectious Disease"/>
            <person name="Wu L."/>
            <person name="Ma J."/>
        </authorList>
    </citation>
    <scope>NUCLEOTIDE SEQUENCE [LARGE SCALE GENOMIC DNA]</scope>
    <source>
        <strain evidence="4">JCM 17979</strain>
    </source>
</reference>
<organism evidence="3 4">
    <name type="scientific">Actinomycetospora chlora</name>
    <dbReference type="NCBI Taxonomy" id="663608"/>
    <lineage>
        <taxon>Bacteria</taxon>
        <taxon>Bacillati</taxon>
        <taxon>Actinomycetota</taxon>
        <taxon>Actinomycetes</taxon>
        <taxon>Pseudonocardiales</taxon>
        <taxon>Pseudonocardiaceae</taxon>
        <taxon>Actinomycetospora</taxon>
    </lineage>
</organism>